<dbReference type="PANTHER" id="PTHR13683">
    <property type="entry name" value="ASPARTYL PROTEASES"/>
    <property type="match status" value="1"/>
</dbReference>
<feature type="region of interest" description="Disordered" evidence="2">
    <location>
        <begin position="1"/>
        <end position="36"/>
    </location>
</feature>
<evidence type="ECO:0000256" key="2">
    <source>
        <dbReference type="SAM" id="MobiDB-lite"/>
    </source>
</evidence>
<dbReference type="InterPro" id="IPR001461">
    <property type="entry name" value="Aspartic_peptidase_A1"/>
</dbReference>
<accession>A0ABD1XED4</accession>
<dbReference type="Gene3D" id="2.40.70.10">
    <property type="entry name" value="Acid Proteases"/>
    <property type="match status" value="1"/>
</dbReference>
<evidence type="ECO:0000313" key="5">
    <source>
        <dbReference type="Proteomes" id="UP001604277"/>
    </source>
</evidence>
<dbReference type="Proteomes" id="UP001604277">
    <property type="component" value="Unassembled WGS sequence"/>
</dbReference>
<sequence>MENKDKGINGSAIKTQSRLNPCQGASDSTRSGVSEYKKSNLTPLETELDAKKLEVPIITGTSQGSGEYFCRVGIGHPPSQAYMVLDTGSDINWVQCAPCADSYQQADPIFDPLSSSSFSQHMELNNVGPLTCQNAITTIVATRFHTMTTHTHSEVLSQHSFRLNNCLHASAADYPISTSILSNSAVTYL</sequence>
<proteinExistence type="inferred from homology"/>
<dbReference type="PANTHER" id="PTHR13683:SF775">
    <property type="entry name" value="EUKARYOTIC ASPARTYL PROTEASE FAMILY PROTEIN"/>
    <property type="match status" value="1"/>
</dbReference>
<evidence type="ECO:0000259" key="3">
    <source>
        <dbReference type="PROSITE" id="PS51767"/>
    </source>
</evidence>
<feature type="compositionally biased region" description="Polar residues" evidence="2">
    <location>
        <begin position="12"/>
        <end position="32"/>
    </location>
</feature>
<dbReference type="InterPro" id="IPR032861">
    <property type="entry name" value="TAXi_N"/>
</dbReference>
<name>A0ABD1XED4_9LAMI</name>
<comment type="similarity">
    <text evidence="1">Belongs to the peptidase A1 family.</text>
</comment>
<protein>
    <submittedName>
        <fullName evidence="4">Peptidase A1 domain-containing protein</fullName>
    </submittedName>
</protein>
<reference evidence="5" key="1">
    <citation type="submission" date="2024-07" db="EMBL/GenBank/DDBJ databases">
        <title>Two chromosome-level genome assemblies of Korean endemic species Abeliophyllum distichum and Forsythia ovata (Oleaceae).</title>
        <authorList>
            <person name="Jang H."/>
        </authorList>
    </citation>
    <scope>NUCLEOTIDE SEQUENCE [LARGE SCALE GENOMIC DNA]</scope>
</reference>
<feature type="domain" description="Peptidase A1" evidence="3">
    <location>
        <begin position="68"/>
        <end position="189"/>
    </location>
</feature>
<keyword evidence="5" id="KW-1185">Reference proteome</keyword>
<dbReference type="SUPFAM" id="SSF50630">
    <property type="entry name" value="Acid proteases"/>
    <property type="match status" value="1"/>
</dbReference>
<comment type="caution">
    <text evidence="4">The sequence shown here is derived from an EMBL/GenBank/DDBJ whole genome shotgun (WGS) entry which is preliminary data.</text>
</comment>
<dbReference type="InterPro" id="IPR021109">
    <property type="entry name" value="Peptidase_aspartic_dom_sf"/>
</dbReference>
<evidence type="ECO:0000256" key="1">
    <source>
        <dbReference type="ARBA" id="ARBA00007447"/>
    </source>
</evidence>
<gene>
    <name evidence="4" type="ORF">Fot_03674</name>
</gene>
<dbReference type="Pfam" id="PF14543">
    <property type="entry name" value="TAXi_N"/>
    <property type="match status" value="1"/>
</dbReference>
<dbReference type="EMBL" id="JBFOLJ010000001">
    <property type="protein sequence ID" value="KAL2558935.1"/>
    <property type="molecule type" value="Genomic_DNA"/>
</dbReference>
<dbReference type="InterPro" id="IPR033121">
    <property type="entry name" value="PEPTIDASE_A1"/>
</dbReference>
<dbReference type="AlphaFoldDB" id="A0ABD1XED4"/>
<evidence type="ECO:0000313" key="4">
    <source>
        <dbReference type="EMBL" id="KAL2558935.1"/>
    </source>
</evidence>
<dbReference type="PROSITE" id="PS51767">
    <property type="entry name" value="PEPTIDASE_A1"/>
    <property type="match status" value="1"/>
</dbReference>
<organism evidence="4 5">
    <name type="scientific">Forsythia ovata</name>
    <dbReference type="NCBI Taxonomy" id="205694"/>
    <lineage>
        <taxon>Eukaryota</taxon>
        <taxon>Viridiplantae</taxon>
        <taxon>Streptophyta</taxon>
        <taxon>Embryophyta</taxon>
        <taxon>Tracheophyta</taxon>
        <taxon>Spermatophyta</taxon>
        <taxon>Magnoliopsida</taxon>
        <taxon>eudicotyledons</taxon>
        <taxon>Gunneridae</taxon>
        <taxon>Pentapetalae</taxon>
        <taxon>asterids</taxon>
        <taxon>lamiids</taxon>
        <taxon>Lamiales</taxon>
        <taxon>Oleaceae</taxon>
        <taxon>Forsythieae</taxon>
        <taxon>Forsythia</taxon>
    </lineage>
</organism>